<organism evidence="2 3">
    <name type="scientific">Vogesella indigofera</name>
    <name type="common">Pseudomonas indigofera</name>
    <dbReference type="NCBI Taxonomy" id="45465"/>
    <lineage>
        <taxon>Bacteria</taxon>
        <taxon>Pseudomonadati</taxon>
        <taxon>Pseudomonadota</taxon>
        <taxon>Betaproteobacteria</taxon>
        <taxon>Neisseriales</taxon>
        <taxon>Chromobacteriaceae</taxon>
        <taxon>Vogesella</taxon>
    </lineage>
</organism>
<evidence type="ECO:0008006" key="4">
    <source>
        <dbReference type="Google" id="ProtNLM"/>
    </source>
</evidence>
<evidence type="ECO:0000313" key="3">
    <source>
        <dbReference type="Proteomes" id="UP000279384"/>
    </source>
</evidence>
<dbReference type="Pfam" id="PF04340">
    <property type="entry name" value="DUF484"/>
    <property type="match status" value="1"/>
</dbReference>
<dbReference type="Gene3D" id="3.30.450.40">
    <property type="match status" value="1"/>
</dbReference>
<feature type="coiled-coil region" evidence="1">
    <location>
        <begin position="35"/>
        <end position="62"/>
    </location>
</feature>
<dbReference type="AlphaFoldDB" id="A0A495BJ12"/>
<dbReference type="PANTHER" id="PTHR38765">
    <property type="entry name" value="DUF484 DOMAIN-CONTAINING PROTEIN"/>
    <property type="match status" value="1"/>
</dbReference>
<gene>
    <name evidence="2" type="ORF">C8E02_0780</name>
</gene>
<dbReference type="InterPro" id="IPR029016">
    <property type="entry name" value="GAF-like_dom_sf"/>
</dbReference>
<accession>A0A495BJ12</accession>
<proteinExistence type="predicted"/>
<name>A0A495BJ12_VOGIN</name>
<dbReference type="Proteomes" id="UP000279384">
    <property type="component" value="Unassembled WGS sequence"/>
</dbReference>
<reference evidence="2 3" key="1">
    <citation type="submission" date="2018-10" db="EMBL/GenBank/DDBJ databases">
        <title>Genomic Encyclopedia of Type Strains, Phase IV (KMG-IV): sequencing the most valuable type-strain genomes for metagenomic binning, comparative biology and taxonomic classification.</title>
        <authorList>
            <person name="Goeker M."/>
        </authorList>
    </citation>
    <scope>NUCLEOTIDE SEQUENCE [LARGE SCALE GENOMIC DNA]</scope>
    <source>
        <strain evidence="2 3">DSM 3303</strain>
    </source>
</reference>
<evidence type="ECO:0000313" key="2">
    <source>
        <dbReference type="EMBL" id="RKQ61015.1"/>
    </source>
</evidence>
<dbReference type="SUPFAM" id="SSF55781">
    <property type="entry name" value="GAF domain-like"/>
    <property type="match status" value="1"/>
</dbReference>
<sequence length="212" mass="23899">MQNDDVLAFLDAHPDFLNQHAPRFGLKSSHDRVVVSFAERQLLEMKDQNRQLEARLVQLVRHGEQNDLILSRCHQLSLALMQADTLEQAVDAIVRTFDKQFGLQRVALRLWHDAANPSPFYNAKQDIRLLAGNLCAPYCGPYVNDEILSWFPSQPVLQSFATIALRQQGEAFGLLVLGSEDSQRFSQDMQTHYLAQMGELIAVALQRALAAA</sequence>
<protein>
    <recommendedName>
        <fullName evidence="4">DUF484 family protein</fullName>
    </recommendedName>
</protein>
<keyword evidence="1" id="KW-0175">Coiled coil</keyword>
<dbReference type="InterPro" id="IPR007435">
    <property type="entry name" value="DUF484"/>
</dbReference>
<comment type="caution">
    <text evidence="2">The sequence shown here is derived from an EMBL/GenBank/DDBJ whole genome shotgun (WGS) entry which is preliminary data.</text>
</comment>
<dbReference type="EMBL" id="RBID01000011">
    <property type="protein sequence ID" value="RKQ61015.1"/>
    <property type="molecule type" value="Genomic_DNA"/>
</dbReference>
<evidence type="ECO:0000256" key="1">
    <source>
        <dbReference type="SAM" id="Coils"/>
    </source>
</evidence>
<dbReference type="PANTHER" id="PTHR38765:SF1">
    <property type="entry name" value="DUF484 DOMAIN-CONTAINING PROTEIN"/>
    <property type="match status" value="1"/>
</dbReference>
<dbReference type="RefSeq" id="WP_120809703.1">
    <property type="nucleotide sequence ID" value="NZ_JAYRSL010000012.1"/>
</dbReference>